<accession>A0ABW8PM79</accession>
<name>A0ABW8PM79_9FLAO</name>
<evidence type="ECO:0008006" key="3">
    <source>
        <dbReference type="Google" id="ProtNLM"/>
    </source>
</evidence>
<comment type="caution">
    <text evidence="1">The sequence shown here is derived from an EMBL/GenBank/DDBJ whole genome shotgun (WGS) entry which is preliminary data.</text>
</comment>
<evidence type="ECO:0000313" key="2">
    <source>
        <dbReference type="Proteomes" id="UP001621813"/>
    </source>
</evidence>
<evidence type="ECO:0000313" key="1">
    <source>
        <dbReference type="EMBL" id="MFK7048863.1"/>
    </source>
</evidence>
<dbReference type="Proteomes" id="UP001621813">
    <property type="component" value="Unassembled WGS sequence"/>
</dbReference>
<proteinExistence type="predicted"/>
<keyword evidence="2" id="KW-1185">Reference proteome</keyword>
<organism evidence="1 2">
    <name type="scientific">Flavobacterium davisii</name>
    <dbReference type="NCBI Taxonomy" id="2906077"/>
    <lineage>
        <taxon>Bacteria</taxon>
        <taxon>Pseudomonadati</taxon>
        <taxon>Bacteroidota</taxon>
        <taxon>Flavobacteriia</taxon>
        <taxon>Flavobacteriales</taxon>
        <taxon>Flavobacteriaceae</taxon>
        <taxon>Flavobacterium</taxon>
    </lineage>
</organism>
<dbReference type="EMBL" id="JAZGZR010000005">
    <property type="protein sequence ID" value="MFK7048863.1"/>
    <property type="molecule type" value="Genomic_DNA"/>
</dbReference>
<gene>
    <name evidence="1" type="ORF">V3Q77_03080</name>
</gene>
<sequence length="288" mass="33200">MSEKAISRNIPAEVRRELRKEVNFGCPAKNCGSPFLSYHHFDPPWHLKKHHNPVGMIALCLHHHKAADNGAYTNEQLQNLKVNPYLKNEDLLIGEISLKRENILFDIGGNYFLGASEIYVRNDEKFIWIDFDVEGNIMLNFDIKSNDGNLIFSMRNNDWIISTTLEDIESPPAMKKIKVRDNEKDIRLDIEFKALSLESFIREYQTIIGQRLMHNLLSVLPKKELVVCKVRGKLNYPFQMHFNDGRTNMKNLKGPFTINGIYNLAENATIECFDLVDFFTIGNGAIIK</sequence>
<protein>
    <recommendedName>
        <fullName evidence="3">HNH endonuclease</fullName>
    </recommendedName>
</protein>
<reference evidence="1 2" key="1">
    <citation type="submission" date="2024-02" db="EMBL/GenBank/DDBJ databases">
        <title>Comparative Genomic Analysis of Flavobacterium Species Causing Columnaris Disease of Freshwater Fish in Thailand: Insights into Virulence and Resistance Mechanisms.</title>
        <authorList>
            <person name="Nguyen D."/>
            <person name="Chokmangmeepisarn P."/>
            <person name="Khianchaikhan K."/>
            <person name="Morishita M."/>
            <person name="Bunnoy A."/>
            <person name="Rodkhum C."/>
        </authorList>
    </citation>
    <scope>NUCLEOTIDE SEQUENCE [LARGE SCALE GENOMIC DNA]</scope>
    <source>
        <strain evidence="1 2">KCRT2007</strain>
    </source>
</reference>
<dbReference type="RefSeq" id="WP_405322572.1">
    <property type="nucleotide sequence ID" value="NZ_JAZGZR010000005.1"/>
</dbReference>